<dbReference type="Pfam" id="PF00144">
    <property type="entry name" value="Beta-lactamase"/>
    <property type="match status" value="1"/>
</dbReference>
<dbReference type="InterPro" id="IPR050789">
    <property type="entry name" value="Diverse_Enzym_Activities"/>
</dbReference>
<comment type="caution">
    <text evidence="3">The sequence shown here is derived from an EMBL/GenBank/DDBJ whole genome shotgun (WGS) entry which is preliminary data.</text>
</comment>
<dbReference type="InterPro" id="IPR012338">
    <property type="entry name" value="Beta-lactam/transpept-like"/>
</dbReference>
<keyword evidence="1 3" id="KW-0378">Hydrolase</keyword>
<gene>
    <name evidence="3" type="ORF">E1757_22790</name>
</gene>
<proteinExistence type="predicted"/>
<evidence type="ECO:0000259" key="2">
    <source>
        <dbReference type="Pfam" id="PF00144"/>
    </source>
</evidence>
<dbReference type="Proteomes" id="UP000295636">
    <property type="component" value="Unassembled WGS sequence"/>
</dbReference>
<dbReference type="GO" id="GO:0016787">
    <property type="term" value="F:hydrolase activity"/>
    <property type="evidence" value="ECO:0007669"/>
    <property type="project" value="UniProtKB-KW"/>
</dbReference>
<protein>
    <submittedName>
        <fullName evidence="3">Class A beta-lactamase-related serine hydrolase</fullName>
    </submittedName>
</protein>
<dbReference type="SUPFAM" id="SSF56601">
    <property type="entry name" value="beta-lactamase/transpeptidase-like"/>
    <property type="match status" value="1"/>
</dbReference>
<evidence type="ECO:0000313" key="3">
    <source>
        <dbReference type="EMBL" id="TDF94785.1"/>
    </source>
</evidence>
<keyword evidence="4" id="KW-1185">Reference proteome</keyword>
<dbReference type="EMBL" id="SMRT01000012">
    <property type="protein sequence ID" value="TDF94785.1"/>
    <property type="molecule type" value="Genomic_DNA"/>
</dbReference>
<feature type="domain" description="Beta-lactamase-related" evidence="2">
    <location>
        <begin position="42"/>
        <end position="333"/>
    </location>
</feature>
<dbReference type="Gene3D" id="3.40.710.10">
    <property type="entry name" value="DD-peptidase/beta-lactamase superfamily"/>
    <property type="match status" value="1"/>
</dbReference>
<sequence>MSPIVDFLQRCRDRRAFSGAAYAFGTSSGLKEQGIVGTLAWDGEPVQADSLWDLASVTKPIAMLPLMLLLEQGEVCLDDGIAAFLPDYAGTDKANITLRQLLTHSGGIPGQQPLYQSAHSKETLLTAVRNLPLRSKPGTRVEYTSQGYMILGEIIEKAAGKSLDTVLRELVFEPLGMKDTMFNPPAALASRAAATEYCPWRGRLVRGEVHDENAVVLGGVAGHAGLFSTASDMALLCRELLRCGQIGNGRLLQHSTLRLMSRNHTSSLNLARGLGWQAKDADDSPAGDLFSASSYGHTGFTGTSIWMDPEKDIFAVLLTNRVHPVRSNMAIKRIRSIYHNLVVLCMEKPESR</sequence>
<dbReference type="PANTHER" id="PTHR43283">
    <property type="entry name" value="BETA-LACTAMASE-RELATED"/>
    <property type="match status" value="1"/>
</dbReference>
<organism evidence="3 4">
    <name type="scientific">Paenibacillus piri</name>
    <dbReference type="NCBI Taxonomy" id="2547395"/>
    <lineage>
        <taxon>Bacteria</taxon>
        <taxon>Bacillati</taxon>
        <taxon>Bacillota</taxon>
        <taxon>Bacilli</taxon>
        <taxon>Bacillales</taxon>
        <taxon>Paenibacillaceae</taxon>
        <taxon>Paenibacillus</taxon>
    </lineage>
</organism>
<name>A0A4R5KJ28_9BACL</name>
<dbReference type="AlphaFoldDB" id="A0A4R5KJ28"/>
<dbReference type="RefSeq" id="WP_133232425.1">
    <property type="nucleotide sequence ID" value="NZ_SMRT01000012.1"/>
</dbReference>
<evidence type="ECO:0000256" key="1">
    <source>
        <dbReference type="ARBA" id="ARBA00022801"/>
    </source>
</evidence>
<reference evidence="3 4" key="1">
    <citation type="submission" date="2019-03" db="EMBL/GenBank/DDBJ databases">
        <title>This is whole genome sequence of Paenibacillus sp MS74 strain.</title>
        <authorList>
            <person name="Trinh H.N."/>
        </authorList>
    </citation>
    <scope>NUCLEOTIDE SEQUENCE [LARGE SCALE GENOMIC DNA]</scope>
    <source>
        <strain evidence="3 4">MS74</strain>
    </source>
</reference>
<dbReference type="InterPro" id="IPR001466">
    <property type="entry name" value="Beta-lactam-related"/>
</dbReference>
<dbReference type="PANTHER" id="PTHR43283:SF11">
    <property type="entry name" value="BETA-LACTAMASE-RELATED DOMAIN-CONTAINING PROTEIN"/>
    <property type="match status" value="1"/>
</dbReference>
<accession>A0A4R5KJ28</accession>
<evidence type="ECO:0000313" key="4">
    <source>
        <dbReference type="Proteomes" id="UP000295636"/>
    </source>
</evidence>
<dbReference type="OrthoDB" id="9770183at2"/>